<evidence type="ECO:0000313" key="2">
    <source>
        <dbReference type="EMBL" id="KAL3756932.1"/>
    </source>
</evidence>
<feature type="compositionally biased region" description="Polar residues" evidence="1">
    <location>
        <begin position="53"/>
        <end position="73"/>
    </location>
</feature>
<evidence type="ECO:0000313" key="3">
    <source>
        <dbReference type="Proteomes" id="UP001530293"/>
    </source>
</evidence>
<feature type="region of interest" description="Disordered" evidence="1">
    <location>
        <begin position="51"/>
        <end position="84"/>
    </location>
</feature>
<sequence>MAERERRVGKSDVGDPPSPPAPVLSSTTESTAQGVEPASIGVSSLSLADKVESPQSRNTLSTLEADTTVTESELSSERGNDEGATEQIRQVIAVSVSKSPSAFFNLARKFLITDEECDLSALEGAIVSAVDAAHLLERSKIATIVRIQTSYVAVDPKKRREFGPGSSSISEEVSGSGAATGPTSATTGTPTILPQAIDSTLPVVGEPVASHQDLSSPVTLSQLMKASGGTLRRARIVITVRRTADYKKWLEDNPLQDTHAGHDDDHL</sequence>
<feature type="region of interest" description="Disordered" evidence="1">
    <location>
        <begin position="1"/>
        <end position="38"/>
    </location>
</feature>
<feature type="compositionally biased region" description="Polar residues" evidence="1">
    <location>
        <begin position="24"/>
        <end position="33"/>
    </location>
</feature>
<dbReference type="PANTHER" id="PTHR31947">
    <property type="entry name" value="DNA/RNA-BINDING PROTEIN ALBA 3"/>
    <property type="match status" value="1"/>
</dbReference>
<gene>
    <name evidence="2" type="ORF">ACHAWU_002477</name>
</gene>
<dbReference type="PANTHER" id="PTHR31947:SF36">
    <property type="entry name" value="DNA_RNA-BINDING PROTEIN ALBA-LIKE DOMAIN-CONTAINING PROTEIN"/>
    <property type="match status" value="1"/>
</dbReference>
<dbReference type="InterPro" id="IPR014560">
    <property type="entry name" value="UCP030333_Alba"/>
</dbReference>
<keyword evidence="3" id="KW-1185">Reference proteome</keyword>
<feature type="compositionally biased region" description="Low complexity" evidence="1">
    <location>
        <begin position="163"/>
        <end position="191"/>
    </location>
</feature>
<evidence type="ECO:0000256" key="1">
    <source>
        <dbReference type="SAM" id="MobiDB-lite"/>
    </source>
</evidence>
<accession>A0ABD3LZZ2</accession>
<feature type="region of interest" description="Disordered" evidence="1">
    <location>
        <begin position="158"/>
        <end position="191"/>
    </location>
</feature>
<name>A0ABD3LZZ2_9STRA</name>
<proteinExistence type="predicted"/>
<dbReference type="Gene3D" id="3.30.110.20">
    <property type="entry name" value="Alba-like domain"/>
    <property type="match status" value="1"/>
</dbReference>
<dbReference type="EMBL" id="JALLBG020000285">
    <property type="protein sequence ID" value="KAL3756932.1"/>
    <property type="molecule type" value="Genomic_DNA"/>
</dbReference>
<feature type="compositionally biased region" description="Basic and acidic residues" evidence="1">
    <location>
        <begin position="1"/>
        <end position="13"/>
    </location>
</feature>
<dbReference type="AlphaFoldDB" id="A0ABD3LZZ2"/>
<organism evidence="2 3">
    <name type="scientific">Discostella pseudostelligera</name>
    <dbReference type="NCBI Taxonomy" id="259834"/>
    <lineage>
        <taxon>Eukaryota</taxon>
        <taxon>Sar</taxon>
        <taxon>Stramenopiles</taxon>
        <taxon>Ochrophyta</taxon>
        <taxon>Bacillariophyta</taxon>
        <taxon>Coscinodiscophyceae</taxon>
        <taxon>Thalassiosirophycidae</taxon>
        <taxon>Stephanodiscales</taxon>
        <taxon>Stephanodiscaceae</taxon>
        <taxon>Discostella</taxon>
    </lineage>
</organism>
<dbReference type="Proteomes" id="UP001530293">
    <property type="component" value="Unassembled WGS sequence"/>
</dbReference>
<protein>
    <submittedName>
        <fullName evidence="2">Uncharacterized protein</fullName>
    </submittedName>
</protein>
<comment type="caution">
    <text evidence="2">The sequence shown here is derived from an EMBL/GenBank/DDBJ whole genome shotgun (WGS) entry which is preliminary data.</text>
</comment>
<dbReference type="InterPro" id="IPR036882">
    <property type="entry name" value="Alba-like_dom_sf"/>
</dbReference>
<reference evidence="2 3" key="1">
    <citation type="submission" date="2024-10" db="EMBL/GenBank/DDBJ databases">
        <title>Updated reference genomes for cyclostephanoid diatoms.</title>
        <authorList>
            <person name="Roberts W.R."/>
            <person name="Alverson A.J."/>
        </authorList>
    </citation>
    <scope>NUCLEOTIDE SEQUENCE [LARGE SCALE GENOMIC DNA]</scope>
    <source>
        <strain evidence="2 3">AJA232-27</strain>
    </source>
</reference>